<feature type="region of interest" description="Disordered" evidence="1">
    <location>
        <begin position="1"/>
        <end position="27"/>
    </location>
</feature>
<feature type="transmembrane region" description="Helical" evidence="2">
    <location>
        <begin position="142"/>
        <end position="161"/>
    </location>
</feature>
<dbReference type="InterPro" id="IPR018723">
    <property type="entry name" value="DUF2254_membrane"/>
</dbReference>
<keyword evidence="4" id="KW-1185">Reference proteome</keyword>
<evidence type="ECO:0000256" key="2">
    <source>
        <dbReference type="SAM" id="Phobius"/>
    </source>
</evidence>
<keyword evidence="2" id="KW-0812">Transmembrane</keyword>
<proteinExistence type="predicted"/>
<dbReference type="Pfam" id="PF10011">
    <property type="entry name" value="DUF2254"/>
    <property type="match status" value="1"/>
</dbReference>
<comment type="caution">
    <text evidence="3">The sequence shown here is derived from an EMBL/GenBank/DDBJ whole genome shotgun (WGS) entry which is preliminary data.</text>
</comment>
<keyword evidence="2" id="KW-1133">Transmembrane helix</keyword>
<keyword evidence="2" id="KW-0472">Membrane</keyword>
<organism evidence="3 4">
    <name type="scientific">Sabulicella glaciei</name>
    <dbReference type="NCBI Taxonomy" id="2984948"/>
    <lineage>
        <taxon>Bacteria</taxon>
        <taxon>Pseudomonadati</taxon>
        <taxon>Pseudomonadota</taxon>
        <taxon>Alphaproteobacteria</taxon>
        <taxon>Acetobacterales</taxon>
        <taxon>Acetobacteraceae</taxon>
        <taxon>Sabulicella</taxon>
    </lineage>
</organism>
<protein>
    <submittedName>
        <fullName evidence="3">DUF2254 domain-containing protein</fullName>
    </submittedName>
</protein>
<name>A0ABT3NZ39_9PROT</name>
<gene>
    <name evidence="3" type="ORF">OF850_17485</name>
</gene>
<reference evidence="3 4" key="1">
    <citation type="submission" date="2022-10" db="EMBL/GenBank/DDBJ databases">
        <title>Roseococcus glaciei nov., sp. nov., isolated from glacier.</title>
        <authorList>
            <person name="Liu Q."/>
            <person name="Xin Y.-H."/>
        </authorList>
    </citation>
    <scope>NUCLEOTIDE SEQUENCE [LARGE SCALE GENOMIC DNA]</scope>
    <source>
        <strain evidence="3 4">MDT2-1-1</strain>
    </source>
</reference>
<feature type="transmembrane region" description="Helical" evidence="2">
    <location>
        <begin position="173"/>
        <end position="194"/>
    </location>
</feature>
<feature type="transmembrane region" description="Helical" evidence="2">
    <location>
        <begin position="100"/>
        <end position="121"/>
    </location>
</feature>
<evidence type="ECO:0000313" key="4">
    <source>
        <dbReference type="Proteomes" id="UP001526430"/>
    </source>
</evidence>
<dbReference type="Proteomes" id="UP001526430">
    <property type="component" value="Unassembled WGS sequence"/>
</dbReference>
<evidence type="ECO:0000313" key="3">
    <source>
        <dbReference type="EMBL" id="MCW8087424.1"/>
    </source>
</evidence>
<dbReference type="EMBL" id="JAPFQI010000016">
    <property type="protein sequence ID" value="MCW8087424.1"/>
    <property type="molecule type" value="Genomic_DNA"/>
</dbReference>
<evidence type="ECO:0000256" key="1">
    <source>
        <dbReference type="SAM" id="MobiDB-lite"/>
    </source>
</evidence>
<accession>A0ABT3NZ39</accession>
<sequence length="481" mass="51074">MGSALQCGLAGPGLQPSPEVDRPRGARRGSEAAVSAARLRQWWADLLSRFWLRPGLMCLVAVVLSETLVRLEGRIELPSAVADWVYAGGVGGARDVLQTIAAASIAVAGTTFSITVAALTLATSQMGPRLLRNFTRDAGNQYALGLLVATFVYALVALRSVHENDNSSFVPQLALTGALALAFASVGALIWFLHHMATSINVDRVIALVQVDLVAALRGLPERDAESSNAEAEPALPEAGSAPLELSGSGYIRVLDDEALADWAEEHDAVLLLSVRPGGYVLPGSVVGWVSPAGLQEEAQEALASASSLGPTRDVEQDLEFAVRQLVEVGLRALSPSTNDPFTAISVLDHLGAGLGETARRTLPSGVTCRNGVVRLRRPSTDYEGLVDAMFHMLRQSGAGEPSVMIRLLEVLAEVARLEPDPERRRVLRRHVELAHDAAREATSDPSARTALARRYDTALTALASKDPRGPGPIKGLRLVT</sequence>